<evidence type="ECO:0000259" key="2">
    <source>
        <dbReference type="PROSITE" id="PS50926"/>
    </source>
</evidence>
<comment type="caution">
    <text evidence="3">The sequence shown here is derived from an EMBL/GenBank/DDBJ whole genome shotgun (WGS) entry which is preliminary data.</text>
</comment>
<evidence type="ECO:0000313" key="3">
    <source>
        <dbReference type="EMBL" id="KAF2733734.1"/>
    </source>
</evidence>
<accession>A0A9P4QW10</accession>
<dbReference type="PROSITE" id="PS50926">
    <property type="entry name" value="TRAM"/>
    <property type="match status" value="1"/>
</dbReference>
<dbReference type="EMBL" id="ML996157">
    <property type="protein sequence ID" value="KAF2733734.1"/>
    <property type="molecule type" value="Genomic_DNA"/>
</dbReference>
<evidence type="ECO:0000256" key="1">
    <source>
        <dbReference type="SAM" id="MobiDB-lite"/>
    </source>
</evidence>
<dbReference type="Proteomes" id="UP000799444">
    <property type="component" value="Unassembled WGS sequence"/>
</dbReference>
<proteinExistence type="predicted"/>
<feature type="region of interest" description="Disordered" evidence="1">
    <location>
        <begin position="311"/>
        <end position="340"/>
    </location>
</feature>
<gene>
    <name evidence="3" type="ORF">EJ04DRAFT_605081</name>
</gene>
<dbReference type="AlphaFoldDB" id="A0A9P4QW10"/>
<feature type="compositionally biased region" description="Low complexity" evidence="1">
    <location>
        <begin position="325"/>
        <end position="338"/>
    </location>
</feature>
<feature type="domain" description="TRAM" evidence="2">
    <location>
        <begin position="436"/>
        <end position="479"/>
    </location>
</feature>
<protein>
    <recommendedName>
        <fullName evidence="2">TRAM domain-containing protein</fullName>
    </recommendedName>
</protein>
<dbReference type="InterPro" id="IPR002792">
    <property type="entry name" value="TRAM_dom"/>
</dbReference>
<sequence length="479" mass="51753">MRKPTDVHVHWTDDDNGGFASQLPGSLTSKAPPFSLTKTYQVTKAAPSQEVVKGAAPGPKTAIGSSRSCMHDSPGSLAYMIDDTAPVALSYTTKAMRATPCQVTVKGETPGSDTTTESPPGSLKYMIVKAPSVALTNTSKAVKATPCPAVVKKETPGPGTATTCPPSWVNDSPGSLKYMIVKSPSVALTNTPKAVKVAHRQPGVKRASDSSVKTRRVTVALTNTSKTAKATPCEPVLQKFSATSVELQRNKQTAQLKLSKLKSRITNTNGDPLIKASLSKDSEDDPAKQEKTALEIVKTALWNLIGGTQSKLNPETVESQPDGNPKPAAGAAPRPRLIPLKKKPNPTALPLTLPSCNHPLPASPTYTAADFTAFRDAMALHFRPIHKRPPRVYLQPLHFPPYDARTRIPPHLHPGMKQYWEWMARHGHLDREGKIKVRVGEEKYVHVESAVRDEYVGYARVEKGEGAERVVRGFEVPGE</sequence>
<feature type="compositionally biased region" description="Polar residues" evidence="1">
    <location>
        <begin position="311"/>
        <end position="322"/>
    </location>
</feature>
<feature type="region of interest" description="Disordered" evidence="1">
    <location>
        <begin position="1"/>
        <end position="30"/>
    </location>
</feature>
<keyword evidence="4" id="KW-1185">Reference proteome</keyword>
<feature type="region of interest" description="Disordered" evidence="1">
    <location>
        <begin position="267"/>
        <end position="287"/>
    </location>
</feature>
<name>A0A9P4QW10_9PLEO</name>
<feature type="compositionally biased region" description="Basic and acidic residues" evidence="1">
    <location>
        <begin position="278"/>
        <end position="287"/>
    </location>
</feature>
<organism evidence="3 4">
    <name type="scientific">Polyplosphaeria fusca</name>
    <dbReference type="NCBI Taxonomy" id="682080"/>
    <lineage>
        <taxon>Eukaryota</taxon>
        <taxon>Fungi</taxon>
        <taxon>Dikarya</taxon>
        <taxon>Ascomycota</taxon>
        <taxon>Pezizomycotina</taxon>
        <taxon>Dothideomycetes</taxon>
        <taxon>Pleosporomycetidae</taxon>
        <taxon>Pleosporales</taxon>
        <taxon>Tetraplosphaeriaceae</taxon>
        <taxon>Polyplosphaeria</taxon>
    </lineage>
</organism>
<evidence type="ECO:0000313" key="4">
    <source>
        <dbReference type="Proteomes" id="UP000799444"/>
    </source>
</evidence>
<reference evidence="3" key="1">
    <citation type="journal article" date="2020" name="Stud. Mycol.">
        <title>101 Dothideomycetes genomes: a test case for predicting lifestyles and emergence of pathogens.</title>
        <authorList>
            <person name="Haridas S."/>
            <person name="Albert R."/>
            <person name="Binder M."/>
            <person name="Bloem J."/>
            <person name="Labutti K."/>
            <person name="Salamov A."/>
            <person name="Andreopoulos B."/>
            <person name="Baker S."/>
            <person name="Barry K."/>
            <person name="Bills G."/>
            <person name="Bluhm B."/>
            <person name="Cannon C."/>
            <person name="Castanera R."/>
            <person name="Culley D."/>
            <person name="Daum C."/>
            <person name="Ezra D."/>
            <person name="Gonzalez J."/>
            <person name="Henrissat B."/>
            <person name="Kuo A."/>
            <person name="Liang C."/>
            <person name="Lipzen A."/>
            <person name="Lutzoni F."/>
            <person name="Magnuson J."/>
            <person name="Mondo S."/>
            <person name="Nolan M."/>
            <person name="Ohm R."/>
            <person name="Pangilinan J."/>
            <person name="Park H.-J."/>
            <person name="Ramirez L."/>
            <person name="Alfaro M."/>
            <person name="Sun H."/>
            <person name="Tritt A."/>
            <person name="Yoshinaga Y."/>
            <person name="Zwiers L.-H."/>
            <person name="Turgeon B."/>
            <person name="Goodwin S."/>
            <person name="Spatafora J."/>
            <person name="Crous P."/>
            <person name="Grigoriev I."/>
        </authorList>
    </citation>
    <scope>NUCLEOTIDE SEQUENCE</scope>
    <source>
        <strain evidence="3">CBS 125425</strain>
    </source>
</reference>
<feature type="compositionally biased region" description="Basic and acidic residues" evidence="1">
    <location>
        <begin position="1"/>
        <end position="13"/>
    </location>
</feature>